<name>A0A087U3M1_STEMI</name>
<feature type="non-terminal residue" evidence="1">
    <location>
        <position position="43"/>
    </location>
</feature>
<organism evidence="1 2">
    <name type="scientific">Stegodyphus mimosarum</name>
    <name type="common">African social velvet spider</name>
    <dbReference type="NCBI Taxonomy" id="407821"/>
    <lineage>
        <taxon>Eukaryota</taxon>
        <taxon>Metazoa</taxon>
        <taxon>Ecdysozoa</taxon>
        <taxon>Arthropoda</taxon>
        <taxon>Chelicerata</taxon>
        <taxon>Arachnida</taxon>
        <taxon>Araneae</taxon>
        <taxon>Araneomorphae</taxon>
        <taxon>Entelegynae</taxon>
        <taxon>Eresoidea</taxon>
        <taxon>Eresidae</taxon>
        <taxon>Stegodyphus</taxon>
    </lineage>
</organism>
<accession>A0A087U3M1</accession>
<dbReference type="Proteomes" id="UP000054359">
    <property type="component" value="Unassembled WGS sequence"/>
</dbReference>
<keyword evidence="2" id="KW-1185">Reference proteome</keyword>
<evidence type="ECO:0000313" key="1">
    <source>
        <dbReference type="EMBL" id="KFM71960.1"/>
    </source>
</evidence>
<protein>
    <submittedName>
        <fullName evidence="1">Uncharacterized protein</fullName>
    </submittedName>
</protein>
<dbReference type="AlphaFoldDB" id="A0A087U3M1"/>
<gene>
    <name evidence="1" type="ORF">X975_08530</name>
</gene>
<proteinExistence type="predicted"/>
<evidence type="ECO:0000313" key="2">
    <source>
        <dbReference type="Proteomes" id="UP000054359"/>
    </source>
</evidence>
<reference evidence="1 2" key="1">
    <citation type="submission" date="2013-11" db="EMBL/GenBank/DDBJ databases">
        <title>Genome sequencing of Stegodyphus mimosarum.</title>
        <authorList>
            <person name="Bechsgaard J."/>
        </authorList>
    </citation>
    <scope>NUCLEOTIDE SEQUENCE [LARGE SCALE GENOMIC DNA]</scope>
</reference>
<sequence>MHTPHIKIQNLQLSKLKKNVQLLLQEPIFLLMKQISACIHSEI</sequence>
<dbReference type="EMBL" id="KK118011">
    <property type="protein sequence ID" value="KFM71960.1"/>
    <property type="molecule type" value="Genomic_DNA"/>
</dbReference>